<comment type="caution">
    <text evidence="7">The sequence shown here is derived from an EMBL/GenBank/DDBJ whole genome shotgun (WGS) entry which is preliminary data.</text>
</comment>
<dbReference type="Gene3D" id="3.30.70.580">
    <property type="entry name" value="Pseudouridine synthase I, catalytic domain, N-terminal subdomain"/>
    <property type="match status" value="1"/>
</dbReference>
<evidence type="ECO:0000313" key="7">
    <source>
        <dbReference type="EMBL" id="MCU6697494.1"/>
    </source>
</evidence>
<dbReference type="SUPFAM" id="SSF55120">
    <property type="entry name" value="Pseudouridine synthase"/>
    <property type="match status" value="1"/>
</dbReference>
<dbReference type="Gene3D" id="3.10.290.10">
    <property type="entry name" value="RNA-binding S4 domain"/>
    <property type="match status" value="1"/>
</dbReference>
<reference evidence="7 8" key="1">
    <citation type="journal article" date="2021" name="ISME Commun">
        <title>Automated analysis of genomic sequences facilitates high-throughput and comprehensive description of bacteria.</title>
        <authorList>
            <person name="Hitch T.C.A."/>
        </authorList>
    </citation>
    <scope>NUCLEOTIDE SEQUENCE [LARGE SCALE GENOMIC DNA]</scope>
    <source>
        <strain evidence="7 8">Sanger_04</strain>
    </source>
</reference>
<protein>
    <recommendedName>
        <fullName evidence="5">Pseudouridine synthase</fullName>
        <ecNumber evidence="5">5.4.99.-</ecNumber>
    </recommendedName>
</protein>
<keyword evidence="8" id="KW-1185">Reference proteome</keyword>
<evidence type="ECO:0000256" key="1">
    <source>
        <dbReference type="ARBA" id="ARBA00008348"/>
    </source>
</evidence>
<dbReference type="Pfam" id="PF01479">
    <property type="entry name" value="S4"/>
    <property type="match status" value="1"/>
</dbReference>
<dbReference type="PANTHER" id="PTHR47683:SF4">
    <property type="entry name" value="PSEUDOURIDINE SYNTHASE"/>
    <property type="match status" value="1"/>
</dbReference>
<evidence type="ECO:0000256" key="4">
    <source>
        <dbReference type="PROSITE-ProRule" id="PRU00182"/>
    </source>
</evidence>
<dbReference type="Pfam" id="PF00849">
    <property type="entry name" value="PseudoU_synth_2"/>
    <property type="match status" value="1"/>
</dbReference>
<proteinExistence type="inferred from homology"/>
<accession>A0ABT2RYT2</accession>
<keyword evidence="3 5" id="KW-0413">Isomerase</keyword>
<dbReference type="RefSeq" id="WP_158363968.1">
    <property type="nucleotide sequence ID" value="NZ_JAOQKC010000015.1"/>
</dbReference>
<dbReference type="SUPFAM" id="SSF55174">
    <property type="entry name" value="Alpha-L RNA-binding motif"/>
    <property type="match status" value="1"/>
</dbReference>
<evidence type="ECO:0000256" key="2">
    <source>
        <dbReference type="ARBA" id="ARBA00022884"/>
    </source>
</evidence>
<dbReference type="InterPro" id="IPR000748">
    <property type="entry name" value="PsdUridine_synth_RsuA/RluB/E/F"/>
</dbReference>
<dbReference type="NCBIfam" id="TIGR00093">
    <property type="entry name" value="pseudouridine synthase"/>
    <property type="match status" value="1"/>
</dbReference>
<dbReference type="InterPro" id="IPR020094">
    <property type="entry name" value="TruA/RsuA/RluB/E/F_N"/>
</dbReference>
<dbReference type="PROSITE" id="PS01149">
    <property type="entry name" value="PSI_RSU"/>
    <property type="match status" value="1"/>
</dbReference>
<dbReference type="PANTHER" id="PTHR47683">
    <property type="entry name" value="PSEUDOURIDINE SYNTHASE FAMILY PROTEIN-RELATED"/>
    <property type="match status" value="1"/>
</dbReference>
<evidence type="ECO:0000256" key="3">
    <source>
        <dbReference type="ARBA" id="ARBA00023235"/>
    </source>
</evidence>
<comment type="similarity">
    <text evidence="1 5">Belongs to the pseudouridine synthase RsuA family.</text>
</comment>
<sequence length="240" mass="27135">MRLDKYLCEAGYGTRSEVKKLLRSGVVTVNGKKITKPETKIQEGDRVCAAGKEATFSKVEYWMLHKPAGYISATEDKKLDTVLELLPENARSDLFPVGRLDRDTEGLLLLTNDGKLAHYLLSPKRHVDKTYYARIAGQVEPEHVQAFFEGLDIGDEKKTLPADLHILQSGPESEIEVTIREGRYHQVKRMFEAIGCEVTYLKRLSMGSLKLDESLKCGACRPLTETEIRNLKEETGCWME</sequence>
<evidence type="ECO:0000313" key="8">
    <source>
        <dbReference type="Proteomes" id="UP001652461"/>
    </source>
</evidence>
<dbReference type="InterPro" id="IPR036986">
    <property type="entry name" value="S4_RNA-bd_sf"/>
</dbReference>
<dbReference type="InterPro" id="IPR050343">
    <property type="entry name" value="RsuA_PseudoU_synthase"/>
</dbReference>
<dbReference type="PROSITE" id="PS50889">
    <property type="entry name" value="S4"/>
    <property type="match status" value="1"/>
</dbReference>
<dbReference type="Gene3D" id="3.30.70.1560">
    <property type="entry name" value="Alpha-L RNA-binding motif"/>
    <property type="match status" value="1"/>
</dbReference>
<dbReference type="InterPro" id="IPR006145">
    <property type="entry name" value="PsdUridine_synth_RsuA/RluA"/>
</dbReference>
<dbReference type="InterPro" id="IPR020103">
    <property type="entry name" value="PsdUridine_synth_cat_dom_sf"/>
</dbReference>
<name>A0ABT2RYT2_9FIRM</name>
<dbReference type="SMART" id="SM00363">
    <property type="entry name" value="S4"/>
    <property type="match status" value="1"/>
</dbReference>
<dbReference type="EMBL" id="JAOQKC010000015">
    <property type="protein sequence ID" value="MCU6697494.1"/>
    <property type="molecule type" value="Genomic_DNA"/>
</dbReference>
<evidence type="ECO:0000259" key="6">
    <source>
        <dbReference type="SMART" id="SM00363"/>
    </source>
</evidence>
<dbReference type="CDD" id="cd00165">
    <property type="entry name" value="S4"/>
    <property type="match status" value="1"/>
</dbReference>
<feature type="domain" description="RNA-binding S4" evidence="6">
    <location>
        <begin position="1"/>
        <end position="60"/>
    </location>
</feature>
<dbReference type="Proteomes" id="UP001652461">
    <property type="component" value="Unassembled WGS sequence"/>
</dbReference>
<dbReference type="CDD" id="cd02553">
    <property type="entry name" value="PseudoU_synth_RsuA"/>
    <property type="match status" value="1"/>
</dbReference>
<keyword evidence="2 4" id="KW-0694">RNA-binding</keyword>
<dbReference type="InterPro" id="IPR018496">
    <property type="entry name" value="PsdUridine_synth_RsuA/RluB_CS"/>
</dbReference>
<dbReference type="EC" id="5.4.99.-" evidence="5"/>
<dbReference type="InterPro" id="IPR042092">
    <property type="entry name" value="PsdUridine_s_RsuA/RluB/E/F_cat"/>
</dbReference>
<evidence type="ECO:0000256" key="5">
    <source>
        <dbReference type="RuleBase" id="RU003887"/>
    </source>
</evidence>
<dbReference type="InterPro" id="IPR002942">
    <property type="entry name" value="S4_RNA-bd"/>
</dbReference>
<gene>
    <name evidence="7" type="ORF">OCV63_11430</name>
</gene>
<organism evidence="7 8">
    <name type="scientific">Laedolimicola ammoniilytica</name>
    <dbReference type="NCBI Taxonomy" id="2981771"/>
    <lineage>
        <taxon>Bacteria</taxon>
        <taxon>Bacillati</taxon>
        <taxon>Bacillota</taxon>
        <taxon>Clostridia</taxon>
        <taxon>Lachnospirales</taxon>
        <taxon>Lachnospiraceae</taxon>
        <taxon>Laedolimicola</taxon>
    </lineage>
</organism>